<proteinExistence type="inferred from homology"/>
<keyword evidence="3" id="KW-0479">Metal-binding</keyword>
<dbReference type="PANTHER" id="PTHR24302">
    <property type="entry name" value="CYTOCHROME P450 FAMILY 3"/>
    <property type="match status" value="1"/>
</dbReference>
<accession>A0ABV4YQX9</accession>
<dbReference type="SUPFAM" id="SSF48264">
    <property type="entry name" value="Cytochrome P450"/>
    <property type="match status" value="1"/>
</dbReference>
<evidence type="ECO:0000313" key="7">
    <source>
        <dbReference type="Proteomes" id="UP001241748"/>
    </source>
</evidence>
<comment type="similarity">
    <text evidence="1">Belongs to the cytochrome P450 family.</text>
</comment>
<keyword evidence="7" id="KW-1185">Reference proteome</keyword>
<organism evidence="6 7">
    <name type="scientific">Neobacillus driksii</name>
    <dbReference type="NCBI Taxonomy" id="3035913"/>
    <lineage>
        <taxon>Bacteria</taxon>
        <taxon>Bacillati</taxon>
        <taxon>Bacillota</taxon>
        <taxon>Bacilli</taxon>
        <taxon>Bacillales</taxon>
        <taxon>Bacillaceae</taxon>
        <taxon>Neobacillus</taxon>
    </lineage>
</organism>
<keyword evidence="4" id="KW-0560">Oxidoreductase</keyword>
<dbReference type="CDD" id="cd11067">
    <property type="entry name" value="CYP152"/>
    <property type="match status" value="1"/>
</dbReference>
<keyword evidence="2" id="KW-0349">Heme</keyword>
<dbReference type="PANTHER" id="PTHR24302:SF15">
    <property type="entry name" value="FATTY-ACID PEROXYGENASE"/>
    <property type="match status" value="1"/>
</dbReference>
<dbReference type="InterPro" id="IPR050705">
    <property type="entry name" value="Cytochrome_P450_3A"/>
</dbReference>
<keyword evidence="5" id="KW-0408">Iron</keyword>
<name>A0ABV4YQX9_9BACI</name>
<dbReference type="Proteomes" id="UP001241748">
    <property type="component" value="Unassembled WGS sequence"/>
</dbReference>
<evidence type="ECO:0000256" key="4">
    <source>
        <dbReference type="ARBA" id="ARBA00023002"/>
    </source>
</evidence>
<sequence length="417" mass="48303">MSASMPHEDGIDHTISLMREGYLYILNRRRSFNCDVFETRLLGMKAICMGGKEAAEIFYDPEKFQREGAAPHRLVETLFGKKGIQTLDGEHHRRRKEMFMALMSPTNIKELADLVKEEWISAAKKWEQMNEVIFYEEVQKILSTAACRWAGVTVPEDEIKNLPNDLEALFESPAALGPDHWKGRNARNRVEKWVGELINQVRDGKETPPENTALHRFSWFREFDGTLLDTETAAVEVINILRPIVAISIFLNFTLLSLHHYPEEKEKLKVQDDKYAKMFVQEVRRYYPFFPFVSAKVRKGFVWNDFTFEEGTLTYLDLYGTNHDPKIWENPDVFNPERFADWEGSPFGFIPQGGGDYLLGHRCAGEWLTIEVMKVSLDLLVNRMNYEIPDQDLSYSMVSIPSIPHSKIIIKNIKLLD</sequence>
<dbReference type="PRINTS" id="PR00463">
    <property type="entry name" value="EP450I"/>
</dbReference>
<dbReference type="Pfam" id="PF00067">
    <property type="entry name" value="p450"/>
    <property type="match status" value="1"/>
</dbReference>
<comment type="caution">
    <text evidence="6">The sequence shown here is derived from an EMBL/GenBank/DDBJ whole genome shotgun (WGS) entry which is preliminary data.</text>
</comment>
<protein>
    <submittedName>
        <fullName evidence="6">Cytochrome P450</fullName>
    </submittedName>
</protein>
<dbReference type="Gene3D" id="1.10.630.10">
    <property type="entry name" value="Cytochrome P450"/>
    <property type="match status" value="1"/>
</dbReference>
<evidence type="ECO:0000256" key="5">
    <source>
        <dbReference type="ARBA" id="ARBA00023004"/>
    </source>
</evidence>
<evidence type="ECO:0000313" key="6">
    <source>
        <dbReference type="EMBL" id="MFB3167270.1"/>
    </source>
</evidence>
<dbReference type="InterPro" id="IPR036396">
    <property type="entry name" value="Cyt_P450_sf"/>
</dbReference>
<dbReference type="InterPro" id="IPR001128">
    <property type="entry name" value="Cyt_P450"/>
</dbReference>
<evidence type="ECO:0000256" key="1">
    <source>
        <dbReference type="ARBA" id="ARBA00010617"/>
    </source>
</evidence>
<evidence type="ECO:0000256" key="2">
    <source>
        <dbReference type="ARBA" id="ARBA00022617"/>
    </source>
</evidence>
<evidence type="ECO:0000256" key="3">
    <source>
        <dbReference type="ARBA" id="ARBA00022723"/>
    </source>
</evidence>
<dbReference type="InterPro" id="IPR002401">
    <property type="entry name" value="Cyt_P450_E_grp-I"/>
</dbReference>
<gene>
    <name evidence="6" type="ORF">P5G62_009120</name>
</gene>
<dbReference type="EMBL" id="JAROBZ020000001">
    <property type="protein sequence ID" value="MFB3167270.1"/>
    <property type="molecule type" value="Genomic_DNA"/>
</dbReference>
<reference evidence="6 7" key="1">
    <citation type="submission" date="2024-05" db="EMBL/GenBank/DDBJ databases">
        <authorList>
            <person name="Venkateswaran K."/>
        </authorList>
    </citation>
    <scope>NUCLEOTIDE SEQUENCE [LARGE SCALE GENOMIC DNA]</scope>
    <source>
        <strain evidence="6 7">179-C4-2-HS</strain>
    </source>
</reference>